<dbReference type="Proteomes" id="UP000283523">
    <property type="component" value="Unassembled WGS sequence"/>
</dbReference>
<dbReference type="InterPro" id="IPR038740">
    <property type="entry name" value="BioF2-like_GNAT_dom"/>
</dbReference>
<proteinExistence type="predicted"/>
<dbReference type="EMBL" id="QXED01000001">
    <property type="protein sequence ID" value="RIV27112.1"/>
    <property type="molecule type" value="Genomic_DNA"/>
</dbReference>
<dbReference type="SUPFAM" id="SSF55729">
    <property type="entry name" value="Acyl-CoA N-acyltransferases (Nat)"/>
    <property type="match status" value="1"/>
</dbReference>
<gene>
    <name evidence="2" type="ORF">DYU11_02000</name>
</gene>
<dbReference type="OrthoDB" id="9786422at2"/>
<comment type="caution">
    <text evidence="2">The sequence shown here is derived from an EMBL/GenBank/DDBJ whole genome shotgun (WGS) entry which is preliminary data.</text>
</comment>
<sequence length="315" mass="35620">MTPYVIVKQYNPQPDDIPVYAQPGFLFNEGVHLRQQEGGFHLITALNQVTRQAEARCAFFTRAEQAISPGAAPFGSVEFTNALPEAVLDGLVQTIQTTAQESGLRTLRLVNYPHCYAPEQANRLADTLLAQGFRLIGADQNQFLPVGTDAFERTIDSSERRRLMKCRRAGLRFSQWERPAIADVVAFLQTTRQHQGYRLTIQPERLTRLLATFPDQFPVFVVWDGDTIAALTVAVRVRADILYNFLPASHPDYRTFSPMVMLTDGLFAYCQCHQIRLLDLGISVDNDRRPKLSLMRFKRNLGAQSSVKLVFEKTL</sequence>
<keyword evidence="2" id="KW-0808">Transferase</keyword>
<evidence type="ECO:0000259" key="1">
    <source>
        <dbReference type="Pfam" id="PF13480"/>
    </source>
</evidence>
<dbReference type="InterPro" id="IPR016181">
    <property type="entry name" value="Acyl_CoA_acyltransferase"/>
</dbReference>
<dbReference type="Gene3D" id="3.40.630.30">
    <property type="match status" value="1"/>
</dbReference>
<reference evidence="2 3" key="1">
    <citation type="submission" date="2018-08" db="EMBL/GenBank/DDBJ databases">
        <title>Fibrisoma montanum sp. nov., isolated from Danxia mountain soil.</title>
        <authorList>
            <person name="Huang Y."/>
        </authorList>
    </citation>
    <scope>NUCLEOTIDE SEQUENCE [LARGE SCALE GENOMIC DNA]</scope>
    <source>
        <strain evidence="2 3">HYT19</strain>
    </source>
</reference>
<dbReference type="Pfam" id="PF13480">
    <property type="entry name" value="Acetyltransf_6"/>
    <property type="match status" value="1"/>
</dbReference>
<accession>A0A418MI63</accession>
<evidence type="ECO:0000313" key="3">
    <source>
        <dbReference type="Proteomes" id="UP000283523"/>
    </source>
</evidence>
<name>A0A418MI63_9BACT</name>
<evidence type="ECO:0000313" key="2">
    <source>
        <dbReference type="EMBL" id="RIV27112.1"/>
    </source>
</evidence>
<organism evidence="2 3">
    <name type="scientific">Fibrisoma montanum</name>
    <dbReference type="NCBI Taxonomy" id="2305895"/>
    <lineage>
        <taxon>Bacteria</taxon>
        <taxon>Pseudomonadati</taxon>
        <taxon>Bacteroidota</taxon>
        <taxon>Cytophagia</taxon>
        <taxon>Cytophagales</taxon>
        <taxon>Spirosomataceae</taxon>
        <taxon>Fibrisoma</taxon>
    </lineage>
</organism>
<feature type="domain" description="BioF2-like acetyltransferase" evidence="1">
    <location>
        <begin position="160"/>
        <end position="285"/>
    </location>
</feature>
<dbReference type="AlphaFoldDB" id="A0A418MI63"/>
<protein>
    <submittedName>
        <fullName evidence="2">GNAT family N-acetyltransferase</fullName>
    </submittedName>
</protein>
<dbReference type="GO" id="GO:0016740">
    <property type="term" value="F:transferase activity"/>
    <property type="evidence" value="ECO:0007669"/>
    <property type="project" value="UniProtKB-KW"/>
</dbReference>
<dbReference type="RefSeq" id="WP_119665964.1">
    <property type="nucleotide sequence ID" value="NZ_QXED01000001.1"/>
</dbReference>
<keyword evidence="3" id="KW-1185">Reference proteome</keyword>